<dbReference type="InterPro" id="IPR053020">
    <property type="entry name" value="Smr_domain_protein"/>
</dbReference>
<feature type="region of interest" description="Disordered" evidence="1">
    <location>
        <begin position="162"/>
        <end position="187"/>
    </location>
</feature>
<evidence type="ECO:0000256" key="1">
    <source>
        <dbReference type="SAM" id="MobiDB-lite"/>
    </source>
</evidence>
<dbReference type="PANTHER" id="PTHR47417:SF1">
    <property type="entry name" value="SMR DOMAIN-CONTAINING PROTEIN YPL199C"/>
    <property type="match status" value="1"/>
</dbReference>
<name>A0A0K6FTY7_9AGAM</name>
<feature type="domain" description="DUF1771" evidence="2">
    <location>
        <begin position="374"/>
        <end position="444"/>
    </location>
</feature>
<dbReference type="AlphaFoldDB" id="A0A0K6FTY7"/>
<dbReference type="PANTHER" id="PTHR47417">
    <property type="entry name" value="SMR DOMAIN-CONTAINING PROTEIN YPL199C"/>
    <property type="match status" value="1"/>
</dbReference>
<protein>
    <recommendedName>
        <fullName evidence="2">DUF1771 domain-containing protein</fullName>
    </recommendedName>
</protein>
<evidence type="ECO:0000259" key="2">
    <source>
        <dbReference type="SMART" id="SM01162"/>
    </source>
</evidence>
<dbReference type="SMART" id="SM01162">
    <property type="entry name" value="DUF1771"/>
    <property type="match status" value="1"/>
</dbReference>
<keyword evidence="4" id="KW-1185">Reference proteome</keyword>
<proteinExistence type="predicted"/>
<evidence type="ECO:0000313" key="4">
    <source>
        <dbReference type="Proteomes" id="UP000044841"/>
    </source>
</evidence>
<organism evidence="3 4">
    <name type="scientific">Rhizoctonia solani</name>
    <dbReference type="NCBI Taxonomy" id="456999"/>
    <lineage>
        <taxon>Eukaryota</taxon>
        <taxon>Fungi</taxon>
        <taxon>Dikarya</taxon>
        <taxon>Basidiomycota</taxon>
        <taxon>Agaricomycotina</taxon>
        <taxon>Agaricomycetes</taxon>
        <taxon>Cantharellales</taxon>
        <taxon>Ceratobasidiaceae</taxon>
        <taxon>Rhizoctonia</taxon>
    </lineage>
</organism>
<dbReference type="EMBL" id="CYGV01000835">
    <property type="protein sequence ID" value="CUA69517.1"/>
    <property type="molecule type" value="Genomic_DNA"/>
</dbReference>
<reference evidence="3 4" key="1">
    <citation type="submission" date="2015-07" db="EMBL/GenBank/DDBJ databases">
        <authorList>
            <person name="Noorani M."/>
        </authorList>
    </citation>
    <scope>NUCLEOTIDE SEQUENCE [LARGE SCALE GENOMIC DNA]</scope>
    <source>
        <strain evidence="3">BBA 69670</strain>
    </source>
</reference>
<dbReference type="InterPro" id="IPR013899">
    <property type="entry name" value="DUF1771"/>
</dbReference>
<accession>A0A0K6FTY7</accession>
<dbReference type="Pfam" id="PF08590">
    <property type="entry name" value="DUF1771"/>
    <property type="match status" value="1"/>
</dbReference>
<dbReference type="Proteomes" id="UP000044841">
    <property type="component" value="Unassembled WGS sequence"/>
</dbReference>
<sequence length="492" mass="54806">MLNLFTTGVNYHRKYSKQQGRFKGIKFQRPHYDFGSIIQKCYDDIKELVSCTQIQRISEVHRGHGDRWATNSQIAESSVAASSASHCASLSSSTFGPSLASETTNVSHDTIHITRLVVPVSSPHESIPHSEPPSFPCSQRIAETTKRTKTACVQVPARALPVPHLPPSVHDSQNVTPSTPSSASSPCVLLRESISSEISPKIEPGGDQALRSQARLEGDKMNMMFATTQQAHECGELNRVEQLLHLGWEYHGRMSKLHEDAVKLVSNEPNERHPVVSEPAKSDIAEPPRYETRKWKVLESQARLERDRMVTAFEAGQYLQKEGMSTCAEQLSDLALEHQRRMHTFYEAAARVFKKYSGEHMYQSSSDSFDISLEYIAHDGEALRAQARLEGDKLAMLCMASQQALDAGNPSIAKQLLGLGFEHQEKMRRFHEDAANLVFQANNSEGAVTQVDISGLYVQEAIFHLFKMLLLLGKAQSALLPTPRSVHRAVPK</sequence>
<evidence type="ECO:0000313" key="3">
    <source>
        <dbReference type="EMBL" id="CUA69517.1"/>
    </source>
</evidence>
<gene>
    <name evidence="3" type="ORF">RSOLAG22IIIB_08527</name>
</gene>
<feature type="compositionally biased region" description="Low complexity" evidence="1">
    <location>
        <begin position="176"/>
        <end position="187"/>
    </location>
</feature>